<name>A0A9P5Y6C5_9AGAR</name>
<dbReference type="InterPro" id="IPR040233">
    <property type="entry name" value="CCD97-like_C"/>
</dbReference>
<feature type="region of interest" description="Disordered" evidence="1">
    <location>
        <begin position="162"/>
        <end position="183"/>
    </location>
</feature>
<proteinExistence type="predicted"/>
<evidence type="ECO:0000259" key="2">
    <source>
        <dbReference type="Pfam" id="PF09747"/>
    </source>
</evidence>
<dbReference type="Proteomes" id="UP000807353">
    <property type="component" value="Unassembled WGS sequence"/>
</dbReference>
<keyword evidence="4" id="KW-1185">Reference proteome</keyword>
<evidence type="ECO:0000313" key="4">
    <source>
        <dbReference type="Proteomes" id="UP000807353"/>
    </source>
</evidence>
<evidence type="ECO:0000313" key="3">
    <source>
        <dbReference type="EMBL" id="KAF9464387.1"/>
    </source>
</evidence>
<dbReference type="AlphaFoldDB" id="A0A9P5Y6C5"/>
<comment type="caution">
    <text evidence="3">The sequence shown here is derived from an EMBL/GenBank/DDBJ whole genome shotgun (WGS) entry which is preliminary data.</text>
</comment>
<protein>
    <recommendedName>
        <fullName evidence="2">CCD97-like C-terminal domain-containing protein</fullName>
    </recommendedName>
</protein>
<accession>A0A9P5Y6C5</accession>
<dbReference type="EMBL" id="MU150254">
    <property type="protein sequence ID" value="KAF9464387.1"/>
    <property type="molecule type" value="Genomic_DNA"/>
</dbReference>
<evidence type="ECO:0000256" key="1">
    <source>
        <dbReference type="SAM" id="MobiDB-lite"/>
    </source>
</evidence>
<dbReference type="OrthoDB" id="3345311at2759"/>
<reference evidence="3" key="1">
    <citation type="submission" date="2020-11" db="EMBL/GenBank/DDBJ databases">
        <authorList>
            <consortium name="DOE Joint Genome Institute"/>
            <person name="Ahrendt S."/>
            <person name="Riley R."/>
            <person name="Andreopoulos W."/>
            <person name="Labutti K."/>
            <person name="Pangilinan J."/>
            <person name="Ruiz-Duenas F.J."/>
            <person name="Barrasa J.M."/>
            <person name="Sanchez-Garcia M."/>
            <person name="Camarero S."/>
            <person name="Miyauchi S."/>
            <person name="Serrano A."/>
            <person name="Linde D."/>
            <person name="Babiker R."/>
            <person name="Drula E."/>
            <person name="Ayuso-Fernandez I."/>
            <person name="Pacheco R."/>
            <person name="Padilla G."/>
            <person name="Ferreira P."/>
            <person name="Barriuso J."/>
            <person name="Kellner H."/>
            <person name="Castanera R."/>
            <person name="Alfaro M."/>
            <person name="Ramirez L."/>
            <person name="Pisabarro A.G."/>
            <person name="Kuo A."/>
            <person name="Tritt A."/>
            <person name="Lipzen A."/>
            <person name="He G."/>
            <person name="Yan M."/>
            <person name="Ng V."/>
            <person name="Cullen D."/>
            <person name="Martin F."/>
            <person name="Rosso M.-N."/>
            <person name="Henrissat B."/>
            <person name="Hibbett D."/>
            <person name="Martinez A.T."/>
            <person name="Grigoriev I.V."/>
        </authorList>
    </citation>
    <scope>NUCLEOTIDE SEQUENCE</scope>
    <source>
        <strain evidence="3">CBS 247.69</strain>
    </source>
</reference>
<sequence length="235" mass="26997">MSSSPVFDESLSLSYLGLPGGYTPSPKSEPIQFLNKHLTQLPPHLLVHFSLNTSPKDRTIIPTIRNRRLKWSRNKPLELSFASARNEWPSLWQGRERRGIEEGAEERAWAERSFLNGIVKHVGNLGNLLGEYEEEREAERVRTLRRERGAAMAVQDDFIVEEDDSSDEDATAPVGPMEADETAEEAKAAFERLILERFIYGLLEPFDYDKVDWDESLDIDGDREAEERWFDDNDD</sequence>
<organism evidence="3 4">
    <name type="scientific">Collybia nuda</name>
    <dbReference type="NCBI Taxonomy" id="64659"/>
    <lineage>
        <taxon>Eukaryota</taxon>
        <taxon>Fungi</taxon>
        <taxon>Dikarya</taxon>
        <taxon>Basidiomycota</taxon>
        <taxon>Agaricomycotina</taxon>
        <taxon>Agaricomycetes</taxon>
        <taxon>Agaricomycetidae</taxon>
        <taxon>Agaricales</taxon>
        <taxon>Tricholomatineae</taxon>
        <taxon>Clitocybaceae</taxon>
        <taxon>Collybia</taxon>
    </lineage>
</organism>
<dbReference type="Pfam" id="PF09747">
    <property type="entry name" value="CCD97-like_C"/>
    <property type="match status" value="1"/>
</dbReference>
<gene>
    <name evidence="3" type="ORF">BDZ94DRAFT_1256324</name>
</gene>
<feature type="domain" description="CCD97-like C-terminal" evidence="2">
    <location>
        <begin position="134"/>
        <end position="232"/>
    </location>
</feature>